<protein>
    <submittedName>
        <fullName evidence="2">Hypothetical_protein</fullName>
    </submittedName>
</protein>
<comment type="caution">
    <text evidence="1">The sequence shown here is derived from an EMBL/GenBank/DDBJ whole genome shotgun (WGS) entry which is preliminary data.</text>
</comment>
<dbReference type="EMBL" id="CAXDID020000155">
    <property type="protein sequence ID" value="CAL6042847.1"/>
    <property type="molecule type" value="Genomic_DNA"/>
</dbReference>
<reference evidence="1" key="1">
    <citation type="submission" date="2023-06" db="EMBL/GenBank/DDBJ databases">
        <authorList>
            <person name="Kurt Z."/>
        </authorList>
    </citation>
    <scope>NUCLEOTIDE SEQUENCE</scope>
</reference>
<dbReference type="EMBL" id="CATOUU010000782">
    <property type="protein sequence ID" value="CAI9947785.1"/>
    <property type="molecule type" value="Genomic_DNA"/>
</dbReference>
<dbReference type="AlphaFoldDB" id="A0AA86U8R6"/>
<reference evidence="2 3" key="2">
    <citation type="submission" date="2024-07" db="EMBL/GenBank/DDBJ databases">
        <authorList>
            <person name="Akdeniz Z."/>
        </authorList>
    </citation>
    <scope>NUCLEOTIDE SEQUENCE [LARGE SCALE GENOMIC DNA]</scope>
</reference>
<evidence type="ECO:0000313" key="3">
    <source>
        <dbReference type="Proteomes" id="UP001642409"/>
    </source>
</evidence>
<sequence>MGTVNAQKCIIVVFHFDFLITNPKSFDWIIQSSEISKYGGSFELILELHITVIISNSLYSGNAIKQNTLSFVFTQYFRPSHYSHQSCIKLNMLTPIWQSRNSTMSSIYHIVQLVEACLGSILISDVIY</sequence>
<organism evidence="1">
    <name type="scientific">Hexamita inflata</name>
    <dbReference type="NCBI Taxonomy" id="28002"/>
    <lineage>
        <taxon>Eukaryota</taxon>
        <taxon>Metamonada</taxon>
        <taxon>Diplomonadida</taxon>
        <taxon>Hexamitidae</taxon>
        <taxon>Hexamitinae</taxon>
        <taxon>Hexamita</taxon>
    </lineage>
</organism>
<proteinExistence type="predicted"/>
<dbReference type="Proteomes" id="UP001642409">
    <property type="component" value="Unassembled WGS sequence"/>
</dbReference>
<accession>A0AA86U8R6</accession>
<evidence type="ECO:0000313" key="1">
    <source>
        <dbReference type="EMBL" id="CAI9947785.1"/>
    </source>
</evidence>
<evidence type="ECO:0000313" key="2">
    <source>
        <dbReference type="EMBL" id="CAL6042847.1"/>
    </source>
</evidence>
<keyword evidence="3" id="KW-1185">Reference proteome</keyword>
<name>A0AA86U8R6_9EUKA</name>
<gene>
    <name evidence="1" type="ORF">HINF_LOCUS35430</name>
    <name evidence="2" type="ORF">HINF_LOCUS39787</name>
</gene>